<sequence>MLLNARPTVLFLNSKLRLIFFLLLGQPLLIVKVHGVDAVRPGNVRDLVLINACTVLFLRDLLHVLLLCCDWGRVRRGWNNVRTTSEYHNCQGTCTWPQGSHIYPDDRDNLFDTPCHILQGKTMKYDRDNFFFPSRLIRKKNKHKYYNFSAERVCTLS</sequence>
<comment type="caution">
    <text evidence="1">The sequence shown here is derived from an EMBL/GenBank/DDBJ whole genome shotgun (WGS) entry which is preliminary data.</text>
</comment>
<dbReference type="Proteomes" id="UP000019335">
    <property type="component" value="Unassembled WGS sequence"/>
</dbReference>
<protein>
    <submittedName>
        <fullName evidence="1">Uncharacterized protein</fullName>
    </submittedName>
</protein>
<reference evidence="1 2" key="1">
    <citation type="journal article" date="2014" name="Mol. Plant">
        <title>Chromosome Scale Genome Assembly and Transcriptome Profiling of Nannochloropsis gaditana in Nitrogen Depletion.</title>
        <authorList>
            <person name="Corteggiani Carpinelli E."/>
            <person name="Telatin A."/>
            <person name="Vitulo N."/>
            <person name="Forcato C."/>
            <person name="D'Angelo M."/>
            <person name="Schiavon R."/>
            <person name="Vezzi A."/>
            <person name="Giacometti G.M."/>
            <person name="Morosinotto T."/>
            <person name="Valle G."/>
        </authorList>
    </citation>
    <scope>NUCLEOTIDE SEQUENCE [LARGE SCALE GENOMIC DNA]</scope>
    <source>
        <strain evidence="1 2">B-31</strain>
    </source>
</reference>
<dbReference type="AlphaFoldDB" id="W7T0I4"/>
<gene>
    <name evidence="1" type="ORF">Naga_100450g4</name>
</gene>
<evidence type="ECO:0000313" key="2">
    <source>
        <dbReference type="Proteomes" id="UP000019335"/>
    </source>
</evidence>
<organism evidence="1 2">
    <name type="scientific">Nannochloropsis gaditana</name>
    <dbReference type="NCBI Taxonomy" id="72520"/>
    <lineage>
        <taxon>Eukaryota</taxon>
        <taxon>Sar</taxon>
        <taxon>Stramenopiles</taxon>
        <taxon>Ochrophyta</taxon>
        <taxon>Eustigmatophyceae</taxon>
        <taxon>Eustigmatales</taxon>
        <taxon>Monodopsidaceae</taxon>
        <taxon>Nannochloropsis</taxon>
    </lineage>
</organism>
<accession>W7T0I4</accession>
<dbReference type="EMBL" id="AZIL01002926">
    <property type="protein sequence ID" value="EWM20615.1"/>
    <property type="molecule type" value="Genomic_DNA"/>
</dbReference>
<name>W7T0I4_9STRA</name>
<proteinExistence type="predicted"/>
<keyword evidence="2" id="KW-1185">Reference proteome</keyword>
<evidence type="ECO:0000313" key="1">
    <source>
        <dbReference type="EMBL" id="EWM20615.1"/>
    </source>
</evidence>